<name>A0AA39V6N0_9LECA</name>
<dbReference type="AlphaFoldDB" id="A0AA39V6N0"/>
<comment type="caution">
    <text evidence="4">The sequence shown here is derived from an EMBL/GenBank/DDBJ whole genome shotgun (WGS) entry which is preliminary data.</text>
</comment>
<feature type="compositionally biased region" description="Polar residues" evidence="1">
    <location>
        <begin position="53"/>
        <end position="71"/>
    </location>
</feature>
<evidence type="ECO:0000313" key="4">
    <source>
        <dbReference type="EMBL" id="KAK0514544.1"/>
    </source>
</evidence>
<feature type="compositionally biased region" description="Polar residues" evidence="1">
    <location>
        <begin position="28"/>
        <end position="42"/>
    </location>
</feature>
<proteinExistence type="predicted"/>
<keyword evidence="5" id="KW-1185">Reference proteome</keyword>
<evidence type="ECO:0000313" key="5">
    <source>
        <dbReference type="Proteomes" id="UP001166286"/>
    </source>
</evidence>
<dbReference type="Pfam" id="PF06916">
    <property type="entry name" value="FAM210A-B_dom"/>
    <property type="match status" value="1"/>
</dbReference>
<evidence type="ECO:0000256" key="1">
    <source>
        <dbReference type="SAM" id="MobiDB-lite"/>
    </source>
</evidence>
<dbReference type="GO" id="GO:0005739">
    <property type="term" value="C:mitochondrion"/>
    <property type="evidence" value="ECO:0007669"/>
    <property type="project" value="TreeGrafter"/>
</dbReference>
<feature type="domain" description="DUF1279" evidence="3">
    <location>
        <begin position="90"/>
        <end position="241"/>
    </location>
</feature>
<protein>
    <recommendedName>
        <fullName evidence="3">DUF1279 domain-containing protein</fullName>
    </recommendedName>
</protein>
<reference evidence="4" key="1">
    <citation type="submission" date="2023-03" db="EMBL/GenBank/DDBJ databases">
        <title>Complete genome of Cladonia borealis.</title>
        <authorList>
            <person name="Park H."/>
        </authorList>
    </citation>
    <scope>NUCLEOTIDE SEQUENCE</scope>
    <source>
        <strain evidence="4">ANT050790</strain>
    </source>
</reference>
<dbReference type="PANTHER" id="PTHR21377:SF0">
    <property type="entry name" value="PROTEIN FAM210B, MITOCHONDRIAL"/>
    <property type="match status" value="1"/>
</dbReference>
<dbReference type="InterPro" id="IPR009688">
    <property type="entry name" value="FAM210A/B-like_dom"/>
</dbReference>
<dbReference type="EMBL" id="JAFEKC020000005">
    <property type="protein sequence ID" value="KAK0514544.1"/>
    <property type="molecule type" value="Genomic_DNA"/>
</dbReference>
<dbReference type="InterPro" id="IPR045866">
    <property type="entry name" value="FAM210A/B-like"/>
</dbReference>
<gene>
    <name evidence="4" type="ORF">JMJ35_003161</name>
</gene>
<dbReference type="PANTHER" id="PTHR21377">
    <property type="entry name" value="PROTEIN FAM210B, MITOCHONDRIAL"/>
    <property type="match status" value="1"/>
</dbReference>
<keyword evidence="2" id="KW-0812">Transmembrane</keyword>
<keyword evidence="2" id="KW-0472">Membrane</keyword>
<feature type="transmembrane region" description="Helical" evidence="2">
    <location>
        <begin position="100"/>
        <end position="124"/>
    </location>
</feature>
<evidence type="ECO:0000256" key="2">
    <source>
        <dbReference type="SAM" id="Phobius"/>
    </source>
</evidence>
<accession>A0AA39V6N0</accession>
<evidence type="ECO:0000259" key="3">
    <source>
        <dbReference type="Pfam" id="PF06916"/>
    </source>
</evidence>
<feature type="region of interest" description="Disordered" evidence="1">
    <location>
        <begin position="17"/>
        <end position="84"/>
    </location>
</feature>
<dbReference type="Proteomes" id="UP001166286">
    <property type="component" value="Unassembled WGS sequence"/>
</dbReference>
<sequence length="264" mass="29592">MKSIRLLQRRLTPLHRPFTTISPHAHTQESLIHTSLRQTTLRNTRHPSLRRPYTTQKPPSTPPGQNQKPNYNPTPHLHSPPSPSLSLTARFRKLTREYGWSAFGVYMLLSLLDFPFCFAAVRYLGTDRIGHYEHVVVEWVVGVVPEGVREWWGGVRGGVGRMMGAKEVEGGKVEGKGGVVVEGYAVVEGEEGGEVYDHGVREAEERNEREDASIWTQLALAYAIHKSFIFIRVPLTAAVTPKVVKTLRGWGWDIGKRKPKGGGK</sequence>
<organism evidence="4 5">
    <name type="scientific">Cladonia borealis</name>
    <dbReference type="NCBI Taxonomy" id="184061"/>
    <lineage>
        <taxon>Eukaryota</taxon>
        <taxon>Fungi</taxon>
        <taxon>Dikarya</taxon>
        <taxon>Ascomycota</taxon>
        <taxon>Pezizomycotina</taxon>
        <taxon>Lecanoromycetes</taxon>
        <taxon>OSLEUM clade</taxon>
        <taxon>Lecanoromycetidae</taxon>
        <taxon>Lecanorales</taxon>
        <taxon>Lecanorineae</taxon>
        <taxon>Cladoniaceae</taxon>
        <taxon>Cladonia</taxon>
    </lineage>
</organism>
<keyword evidence="2" id="KW-1133">Transmembrane helix</keyword>